<proteinExistence type="inferred from homology"/>
<keyword evidence="4" id="KW-0788">Thiol protease</keyword>
<comment type="caution">
    <text evidence="6">The sequence shown here is derived from an EMBL/GenBank/DDBJ whole genome shotgun (WGS) entry which is preliminary data.</text>
</comment>
<dbReference type="InterPro" id="IPR038765">
    <property type="entry name" value="Papain-like_cys_pep_sf"/>
</dbReference>
<evidence type="ECO:0000256" key="4">
    <source>
        <dbReference type="ARBA" id="ARBA00022807"/>
    </source>
</evidence>
<dbReference type="Pfam" id="PF02902">
    <property type="entry name" value="Peptidase_C48"/>
    <property type="match status" value="2"/>
</dbReference>
<comment type="similarity">
    <text evidence="1">Belongs to the peptidase C48 family.</text>
</comment>
<organism evidence="6 7">
    <name type="scientific">Dendrobium thyrsiflorum</name>
    <name type="common">Pinecone-like raceme dendrobium</name>
    <name type="synonym">Orchid</name>
    <dbReference type="NCBI Taxonomy" id="117978"/>
    <lineage>
        <taxon>Eukaryota</taxon>
        <taxon>Viridiplantae</taxon>
        <taxon>Streptophyta</taxon>
        <taxon>Embryophyta</taxon>
        <taxon>Tracheophyta</taxon>
        <taxon>Spermatophyta</taxon>
        <taxon>Magnoliopsida</taxon>
        <taxon>Liliopsida</taxon>
        <taxon>Asparagales</taxon>
        <taxon>Orchidaceae</taxon>
        <taxon>Epidendroideae</taxon>
        <taxon>Malaxideae</taxon>
        <taxon>Dendrobiinae</taxon>
        <taxon>Dendrobium</taxon>
    </lineage>
</organism>
<dbReference type="EMBL" id="JANQDX010000019">
    <property type="protein sequence ID" value="KAL0905256.1"/>
    <property type="molecule type" value="Genomic_DNA"/>
</dbReference>
<dbReference type="SUPFAM" id="SSF54001">
    <property type="entry name" value="Cysteine proteinases"/>
    <property type="match status" value="2"/>
</dbReference>
<evidence type="ECO:0000313" key="7">
    <source>
        <dbReference type="Proteomes" id="UP001552299"/>
    </source>
</evidence>
<dbReference type="PANTHER" id="PTHR12606">
    <property type="entry name" value="SENTRIN/SUMO-SPECIFIC PROTEASE"/>
    <property type="match status" value="1"/>
</dbReference>
<dbReference type="PROSITE" id="PS50600">
    <property type="entry name" value="ULP_PROTEASE"/>
    <property type="match status" value="1"/>
</dbReference>
<dbReference type="InterPro" id="IPR003653">
    <property type="entry name" value="Peptidase_C48_C"/>
</dbReference>
<evidence type="ECO:0000256" key="2">
    <source>
        <dbReference type="ARBA" id="ARBA00022670"/>
    </source>
</evidence>
<accession>A0ABD0TZX8</accession>
<evidence type="ECO:0000259" key="5">
    <source>
        <dbReference type="PROSITE" id="PS50600"/>
    </source>
</evidence>
<dbReference type="Gene3D" id="3.40.395.10">
    <property type="entry name" value="Adenoviral Proteinase, Chain A"/>
    <property type="match status" value="2"/>
</dbReference>
<reference evidence="6 7" key="1">
    <citation type="journal article" date="2024" name="Plant Biotechnol. J.">
        <title>Dendrobium thyrsiflorum genome and its molecular insights into genes involved in important horticultural traits.</title>
        <authorList>
            <person name="Chen B."/>
            <person name="Wang J.Y."/>
            <person name="Zheng P.J."/>
            <person name="Li K.L."/>
            <person name="Liang Y.M."/>
            <person name="Chen X.F."/>
            <person name="Zhang C."/>
            <person name="Zhao X."/>
            <person name="He X."/>
            <person name="Zhang G.Q."/>
            <person name="Liu Z.J."/>
            <person name="Xu Q."/>
        </authorList>
    </citation>
    <scope>NUCLEOTIDE SEQUENCE [LARGE SCALE GENOMIC DNA]</scope>
    <source>
        <strain evidence="6">GZMU011</strain>
    </source>
</reference>
<keyword evidence="2" id="KW-0645">Protease</keyword>
<evidence type="ECO:0000313" key="6">
    <source>
        <dbReference type="EMBL" id="KAL0905256.1"/>
    </source>
</evidence>
<keyword evidence="7" id="KW-1185">Reference proteome</keyword>
<protein>
    <recommendedName>
        <fullName evidence="5">Ubiquitin-like protease family profile domain-containing protein</fullName>
    </recommendedName>
</protein>
<evidence type="ECO:0000256" key="3">
    <source>
        <dbReference type="ARBA" id="ARBA00022801"/>
    </source>
</evidence>
<evidence type="ECO:0000256" key="1">
    <source>
        <dbReference type="ARBA" id="ARBA00005234"/>
    </source>
</evidence>
<dbReference type="GO" id="GO:0006508">
    <property type="term" value="P:proteolysis"/>
    <property type="evidence" value="ECO:0007669"/>
    <property type="project" value="UniProtKB-KW"/>
</dbReference>
<keyword evidence="3" id="KW-0378">Hydrolase</keyword>
<dbReference type="Proteomes" id="UP001552299">
    <property type="component" value="Unassembled WGS sequence"/>
</dbReference>
<dbReference type="PANTHER" id="PTHR12606:SF1">
    <property type="entry name" value="UBIQUITIN-LIKE-SPECIFIC PROTEASE 1A"/>
    <property type="match status" value="1"/>
</dbReference>
<dbReference type="GO" id="GO:0008234">
    <property type="term" value="F:cysteine-type peptidase activity"/>
    <property type="evidence" value="ECO:0007669"/>
    <property type="project" value="UniProtKB-KW"/>
</dbReference>
<name>A0ABD0TZX8_DENTH</name>
<gene>
    <name evidence="6" type="ORF">M5K25_027447</name>
</gene>
<feature type="domain" description="Ubiquitin-like protease family profile" evidence="5">
    <location>
        <begin position="97"/>
        <end position="343"/>
    </location>
</feature>
<sequence>MGNFFSQQLQSKGDDRVNLNEFKKSHGRFSQEPLGLRILTRKDDRGFSTSVLNRKIKPKDDREEFFHSLKYEDEEVFHAFHGGNSHEILVIHEPSNIVISRGVLQCLRPGAWLNDEVINLYLELLKERERREPEKFLKCHFFNTFFFEKLTNGKNSYDFKAVRRWTTKKKLGYTLIECDKVFVPIHKKKHWCLAVINIKDETFQYLDSLGGKDIHVLEVLARYLMEETRDKGYTEIDSTSWKKELVDDLPRQKNGRKTKQKQSLISSVKTNMEARKITGRAKALGSIPNRSKAVEQELRVRSLSSRTNRMPSREEKTAEWELHVRTKRKSDCGMFMIKYTDFYSRGLKLCFSQENMDYFRKKTAKEILRRRVE</sequence>
<dbReference type="AlphaFoldDB" id="A0ABD0TZX8"/>